<evidence type="ECO:0000256" key="1">
    <source>
        <dbReference type="ARBA" id="ARBA00005388"/>
    </source>
</evidence>
<comment type="similarity">
    <text evidence="1">Belongs to the TRAFAC class translation factor GTPase superfamily. Classic translation factor GTPase family. EIF2G subfamily.</text>
</comment>
<dbReference type="PATRIC" id="fig|1698280.3.peg.471"/>
<evidence type="ECO:0000259" key="11">
    <source>
        <dbReference type="PROSITE" id="PS51722"/>
    </source>
</evidence>
<evidence type="ECO:0000256" key="3">
    <source>
        <dbReference type="ARBA" id="ARBA00022540"/>
    </source>
</evidence>
<evidence type="ECO:0000256" key="6">
    <source>
        <dbReference type="ARBA" id="ARBA00022801"/>
    </source>
</evidence>
<keyword evidence="6" id="KW-0378">Hydrolase</keyword>
<dbReference type="InterPro" id="IPR005225">
    <property type="entry name" value="Small_GTP-bd"/>
</dbReference>
<dbReference type="InterPro" id="IPR015256">
    <property type="entry name" value="eIF2g_C"/>
</dbReference>
<feature type="domain" description="Tr-type G" evidence="11">
    <location>
        <begin position="9"/>
        <end position="206"/>
    </location>
</feature>
<dbReference type="GO" id="GO:0005525">
    <property type="term" value="F:GTP binding"/>
    <property type="evidence" value="ECO:0007669"/>
    <property type="project" value="UniProtKB-KW"/>
</dbReference>
<keyword evidence="4" id="KW-0479">Metal-binding</keyword>
<sequence>MPEIDERLIPQVNIGLVGHVDHGKSTLAQAISGKWTDTHSEEIKRGITIRLGYADATLYRCEECEEPKCYCTTEKCPACFEDTEPIRTISLVDVPGHKTLMGTVLSGAALMDGTILVIAADEPCPQPQTAEHLKALDIAGIENIIIVQNKIDRVSDEKARKNYDSIKEFVKGTVAEDAPIVPVSALQRVNIDALIQAIEEEIPTPDRDPEASPRMMVARSFDVNRPGTKLENLRGGVIGGSLIQGEFDIGDEIEIRPGIKRGEEVNPIKTEIQGLEKVGKSLESAGPGGLLGVQTSLDPSLTKSDNLGGSLAGYPGELPDLLNELTLEIHLFDKVVGLEGEKEVEKVRTNEPLMLTAGVAKTAGVVNSARTKDGTEEAEINLKLPVCAEKGDRIAISRQIENKWRLIGYGIIQ</sequence>
<keyword evidence="9" id="KW-0342">GTP-binding</keyword>
<dbReference type="NCBIfam" id="NF003077">
    <property type="entry name" value="PRK04000.1"/>
    <property type="match status" value="1"/>
</dbReference>
<dbReference type="CDD" id="cd01888">
    <property type="entry name" value="eIF2_gamma"/>
    <property type="match status" value="1"/>
</dbReference>
<dbReference type="FunFam" id="2.40.30.10:FF:000075">
    <property type="entry name" value="Translation initiation factor 2 subunit gamma"/>
    <property type="match status" value="1"/>
</dbReference>
<dbReference type="Pfam" id="PF00009">
    <property type="entry name" value="GTP_EFTU"/>
    <property type="match status" value="1"/>
</dbReference>
<dbReference type="SUPFAM" id="SSF50465">
    <property type="entry name" value="EF-Tu/eEF-1alpha/eIF2-gamma C-terminal domain"/>
    <property type="match status" value="1"/>
</dbReference>
<keyword evidence="13" id="KW-1185">Reference proteome</keyword>
<organism evidence="12 13">
    <name type="scientific">candidate division MSBL1 archaeon SCGC-AAA382A20</name>
    <dbReference type="NCBI Taxonomy" id="1698280"/>
    <lineage>
        <taxon>Archaea</taxon>
        <taxon>Methanobacteriati</taxon>
        <taxon>Methanobacteriota</taxon>
        <taxon>candidate division MSBL1</taxon>
    </lineage>
</organism>
<keyword evidence="5" id="KW-0547">Nucleotide-binding</keyword>
<accession>A0A133VK55</accession>
<dbReference type="GO" id="GO:0005829">
    <property type="term" value="C:cytosol"/>
    <property type="evidence" value="ECO:0007669"/>
    <property type="project" value="TreeGrafter"/>
</dbReference>
<dbReference type="PANTHER" id="PTHR42854">
    <property type="entry name" value="EUKARYOTIC TRANSLATION INITIATION FACTOR 2 SUBUNIT 3 FAMILY MEMBER"/>
    <property type="match status" value="1"/>
</dbReference>
<dbReference type="NCBIfam" id="TIGR00231">
    <property type="entry name" value="small_GTP"/>
    <property type="match status" value="1"/>
</dbReference>
<dbReference type="InterPro" id="IPR022424">
    <property type="entry name" value="TIF2_gsu"/>
</dbReference>
<dbReference type="EMBL" id="LHYE01000028">
    <property type="protein sequence ID" value="KXB06825.1"/>
    <property type="molecule type" value="Genomic_DNA"/>
</dbReference>
<dbReference type="GO" id="GO:0003924">
    <property type="term" value="F:GTPase activity"/>
    <property type="evidence" value="ECO:0007669"/>
    <property type="project" value="InterPro"/>
</dbReference>
<dbReference type="GO" id="GO:0000049">
    <property type="term" value="F:tRNA binding"/>
    <property type="evidence" value="ECO:0007669"/>
    <property type="project" value="InterPro"/>
</dbReference>
<dbReference type="PROSITE" id="PS51722">
    <property type="entry name" value="G_TR_2"/>
    <property type="match status" value="1"/>
</dbReference>
<dbReference type="SUPFAM" id="SSF50447">
    <property type="entry name" value="Translation proteins"/>
    <property type="match status" value="1"/>
</dbReference>
<evidence type="ECO:0000256" key="7">
    <source>
        <dbReference type="ARBA" id="ARBA00022842"/>
    </source>
</evidence>
<keyword evidence="7" id="KW-0460">Magnesium</keyword>
<dbReference type="EC" id="3.6.5.3" evidence="2"/>
<keyword evidence="3 12" id="KW-0396">Initiation factor</keyword>
<dbReference type="InterPro" id="IPR050543">
    <property type="entry name" value="eIF2G"/>
</dbReference>
<evidence type="ECO:0000256" key="9">
    <source>
        <dbReference type="ARBA" id="ARBA00023134"/>
    </source>
</evidence>
<evidence type="ECO:0000256" key="10">
    <source>
        <dbReference type="ARBA" id="ARBA00048107"/>
    </source>
</evidence>
<comment type="caution">
    <text evidence="12">The sequence shown here is derived from an EMBL/GenBank/DDBJ whole genome shotgun (WGS) entry which is preliminary data.</text>
</comment>
<dbReference type="PANTHER" id="PTHR42854:SF3">
    <property type="entry name" value="EUKARYOTIC TRANSLATION INITIATION FACTOR 2 SUBUNIT 3-RELATED"/>
    <property type="match status" value="1"/>
</dbReference>
<comment type="catalytic activity">
    <reaction evidence="10">
        <text>GTP + H2O = GDP + phosphate + H(+)</text>
        <dbReference type="Rhea" id="RHEA:19669"/>
        <dbReference type="ChEBI" id="CHEBI:15377"/>
        <dbReference type="ChEBI" id="CHEBI:15378"/>
        <dbReference type="ChEBI" id="CHEBI:37565"/>
        <dbReference type="ChEBI" id="CHEBI:43474"/>
        <dbReference type="ChEBI" id="CHEBI:58189"/>
        <dbReference type="EC" id="3.6.5.3"/>
    </reaction>
</comment>
<dbReference type="GO" id="GO:0046872">
    <property type="term" value="F:metal ion binding"/>
    <property type="evidence" value="ECO:0007669"/>
    <property type="project" value="UniProtKB-KW"/>
</dbReference>
<reference evidence="12 13" key="1">
    <citation type="journal article" date="2016" name="Sci. Rep.">
        <title>Metabolic traits of an uncultured archaeal lineage -MSBL1- from brine pools of the Red Sea.</title>
        <authorList>
            <person name="Mwirichia R."/>
            <person name="Alam I."/>
            <person name="Rashid M."/>
            <person name="Vinu M."/>
            <person name="Ba-Alawi W."/>
            <person name="Anthony Kamau A."/>
            <person name="Kamanda Ngugi D."/>
            <person name="Goker M."/>
            <person name="Klenk H.P."/>
            <person name="Bajic V."/>
            <person name="Stingl U."/>
        </authorList>
    </citation>
    <scope>NUCLEOTIDE SEQUENCE [LARGE SCALE GENOMIC DNA]</scope>
    <source>
        <strain evidence="12">SCGC-AAA382A20</strain>
    </source>
</reference>
<dbReference type="InterPro" id="IPR027417">
    <property type="entry name" value="P-loop_NTPase"/>
</dbReference>
<protein>
    <recommendedName>
        <fullName evidence="2">protein-synthesizing GTPase</fullName>
        <ecNumber evidence="2">3.6.5.3</ecNumber>
    </recommendedName>
</protein>
<dbReference type="AlphaFoldDB" id="A0A133VK55"/>
<evidence type="ECO:0000313" key="13">
    <source>
        <dbReference type="Proteomes" id="UP000070263"/>
    </source>
</evidence>
<dbReference type="Proteomes" id="UP000070263">
    <property type="component" value="Unassembled WGS sequence"/>
</dbReference>
<keyword evidence="8" id="KW-0648">Protein biosynthesis</keyword>
<dbReference type="Pfam" id="PF09173">
    <property type="entry name" value="eIF2_C"/>
    <property type="match status" value="1"/>
</dbReference>
<evidence type="ECO:0000256" key="4">
    <source>
        <dbReference type="ARBA" id="ARBA00022723"/>
    </source>
</evidence>
<dbReference type="PRINTS" id="PR00315">
    <property type="entry name" value="ELONGATNFCT"/>
</dbReference>
<dbReference type="InterPro" id="IPR044128">
    <property type="entry name" value="eIF2g_GTP-bd"/>
</dbReference>
<evidence type="ECO:0000256" key="2">
    <source>
        <dbReference type="ARBA" id="ARBA00011986"/>
    </source>
</evidence>
<dbReference type="InterPro" id="IPR044127">
    <property type="entry name" value="eIF2g_dom_2"/>
</dbReference>
<name>A0A133VK55_9EURY</name>
<dbReference type="InterPro" id="IPR009000">
    <property type="entry name" value="Transl_B-barrel_sf"/>
</dbReference>
<dbReference type="NCBIfam" id="TIGR03680">
    <property type="entry name" value="eif2g_arch"/>
    <property type="match status" value="1"/>
</dbReference>
<dbReference type="CDD" id="cd03688">
    <property type="entry name" value="eIF2_gamma_II"/>
    <property type="match status" value="1"/>
</dbReference>
<dbReference type="SUPFAM" id="SSF52540">
    <property type="entry name" value="P-loop containing nucleoside triphosphate hydrolases"/>
    <property type="match status" value="1"/>
</dbReference>
<proteinExistence type="inferred from homology"/>
<dbReference type="Gene3D" id="3.40.50.300">
    <property type="entry name" value="P-loop containing nucleotide triphosphate hydrolases"/>
    <property type="match status" value="1"/>
</dbReference>
<dbReference type="InterPro" id="IPR009001">
    <property type="entry name" value="Transl_elong_EF1A/Init_IF2_C"/>
</dbReference>
<dbReference type="InterPro" id="IPR000795">
    <property type="entry name" value="T_Tr_GTP-bd_dom"/>
</dbReference>
<dbReference type="GO" id="GO:0003743">
    <property type="term" value="F:translation initiation factor activity"/>
    <property type="evidence" value="ECO:0007669"/>
    <property type="project" value="UniProtKB-KW"/>
</dbReference>
<evidence type="ECO:0000313" key="12">
    <source>
        <dbReference type="EMBL" id="KXB06825.1"/>
    </source>
</evidence>
<dbReference type="Gene3D" id="2.40.30.10">
    <property type="entry name" value="Translation factors"/>
    <property type="match status" value="2"/>
</dbReference>
<dbReference type="GO" id="GO:0001731">
    <property type="term" value="P:formation of translation preinitiation complex"/>
    <property type="evidence" value="ECO:0007669"/>
    <property type="project" value="TreeGrafter"/>
</dbReference>
<evidence type="ECO:0000256" key="8">
    <source>
        <dbReference type="ARBA" id="ARBA00022917"/>
    </source>
</evidence>
<dbReference type="FunFam" id="3.40.50.300:FF:000065">
    <property type="entry name" value="Eukaryotic translation initiation factor 2 subunit gamma"/>
    <property type="match status" value="1"/>
</dbReference>
<gene>
    <name evidence="12" type="ORF">AKJ51_02735</name>
</gene>
<dbReference type="CDD" id="cd15490">
    <property type="entry name" value="eIF2_gamma_III"/>
    <property type="match status" value="1"/>
</dbReference>
<evidence type="ECO:0000256" key="5">
    <source>
        <dbReference type="ARBA" id="ARBA00022741"/>
    </source>
</evidence>